<dbReference type="RefSeq" id="WP_109461499.1">
    <property type="nucleotide sequence ID" value="NZ_QFBC01000018.1"/>
</dbReference>
<keyword evidence="3 5" id="KW-0808">Transferase</keyword>
<evidence type="ECO:0000256" key="2">
    <source>
        <dbReference type="ARBA" id="ARBA00022603"/>
    </source>
</evidence>
<dbReference type="InterPro" id="IPR051052">
    <property type="entry name" value="Diverse_substrate_MTase"/>
</dbReference>
<proteinExistence type="inferred from homology"/>
<evidence type="ECO:0000313" key="5">
    <source>
        <dbReference type="EMBL" id="PWE53165.1"/>
    </source>
</evidence>
<dbReference type="AlphaFoldDB" id="A0A2U2DIN5"/>
<evidence type="ECO:0000259" key="4">
    <source>
        <dbReference type="Pfam" id="PF08241"/>
    </source>
</evidence>
<dbReference type="PANTHER" id="PTHR44942">
    <property type="entry name" value="METHYLTRANSF_11 DOMAIN-CONTAINING PROTEIN"/>
    <property type="match status" value="1"/>
</dbReference>
<comment type="similarity">
    <text evidence="1">Belongs to the methyltransferase superfamily.</text>
</comment>
<dbReference type="SUPFAM" id="SSF53335">
    <property type="entry name" value="S-adenosyl-L-methionine-dependent methyltransferases"/>
    <property type="match status" value="1"/>
</dbReference>
<accession>A0A2U2DIN5</accession>
<dbReference type="GO" id="GO:0032259">
    <property type="term" value="P:methylation"/>
    <property type="evidence" value="ECO:0007669"/>
    <property type="project" value="UniProtKB-KW"/>
</dbReference>
<dbReference type="InterPro" id="IPR029063">
    <property type="entry name" value="SAM-dependent_MTases_sf"/>
</dbReference>
<dbReference type="Gene3D" id="3.40.50.150">
    <property type="entry name" value="Vaccinia Virus protein VP39"/>
    <property type="match status" value="1"/>
</dbReference>
<dbReference type="InterPro" id="IPR013216">
    <property type="entry name" value="Methyltransf_11"/>
</dbReference>
<dbReference type="Proteomes" id="UP000245252">
    <property type="component" value="Unassembled WGS sequence"/>
</dbReference>
<keyword evidence="6" id="KW-1185">Reference proteome</keyword>
<gene>
    <name evidence="5" type="ORF">DEM27_27745</name>
</gene>
<evidence type="ECO:0000256" key="3">
    <source>
        <dbReference type="ARBA" id="ARBA00022679"/>
    </source>
</evidence>
<dbReference type="Pfam" id="PF08241">
    <property type="entry name" value="Methyltransf_11"/>
    <property type="match status" value="1"/>
</dbReference>
<comment type="caution">
    <text evidence="5">The sequence shown here is derived from an EMBL/GenBank/DDBJ whole genome shotgun (WGS) entry which is preliminary data.</text>
</comment>
<organism evidence="5 6">
    <name type="scientific">Metarhizobium album</name>
    <dbReference type="NCBI Taxonomy" id="2182425"/>
    <lineage>
        <taxon>Bacteria</taxon>
        <taxon>Pseudomonadati</taxon>
        <taxon>Pseudomonadota</taxon>
        <taxon>Alphaproteobacteria</taxon>
        <taxon>Hyphomicrobiales</taxon>
        <taxon>Rhizobiaceae</taxon>
        <taxon>Metarhizobium</taxon>
    </lineage>
</organism>
<dbReference type="OrthoDB" id="9770485at2"/>
<reference evidence="5 6" key="1">
    <citation type="submission" date="2018-05" db="EMBL/GenBank/DDBJ databases">
        <title>The draft genome of strain NS-104.</title>
        <authorList>
            <person name="Hang P."/>
            <person name="Jiang J."/>
        </authorList>
    </citation>
    <scope>NUCLEOTIDE SEQUENCE [LARGE SCALE GENOMIC DNA]</scope>
    <source>
        <strain evidence="5 6">NS-104</strain>
    </source>
</reference>
<dbReference type="EMBL" id="QFBC01000018">
    <property type="protein sequence ID" value="PWE53165.1"/>
    <property type="molecule type" value="Genomic_DNA"/>
</dbReference>
<dbReference type="CDD" id="cd02440">
    <property type="entry name" value="AdoMet_MTases"/>
    <property type="match status" value="1"/>
</dbReference>
<feature type="domain" description="Methyltransferase type 11" evidence="4">
    <location>
        <begin position="51"/>
        <end position="147"/>
    </location>
</feature>
<evidence type="ECO:0000313" key="6">
    <source>
        <dbReference type="Proteomes" id="UP000245252"/>
    </source>
</evidence>
<evidence type="ECO:0000256" key="1">
    <source>
        <dbReference type="ARBA" id="ARBA00008361"/>
    </source>
</evidence>
<dbReference type="PANTHER" id="PTHR44942:SF4">
    <property type="entry name" value="METHYLTRANSFERASE TYPE 11 DOMAIN-CONTAINING PROTEIN"/>
    <property type="match status" value="1"/>
</dbReference>
<keyword evidence="2 5" id="KW-0489">Methyltransferase</keyword>
<name>A0A2U2DIN5_9HYPH</name>
<protein>
    <submittedName>
        <fullName evidence="5">Class I SAM-dependent methyltransferase</fullName>
    </submittedName>
</protein>
<dbReference type="GO" id="GO:0008757">
    <property type="term" value="F:S-adenosylmethionine-dependent methyltransferase activity"/>
    <property type="evidence" value="ECO:0007669"/>
    <property type="project" value="InterPro"/>
</dbReference>
<sequence length="210" mass="23200">MPFLSGGFVDRIARRPSGLLGYLFYRFPLGHKPGFDLALDRLPPTPRDVVLEVGCGGGVFMRRLLASGCTAIAVDHSADMVRNASRLNAEAIRARRLAVSQADAGDLPVETCSIDKVYCLNAFFFFPDPQKSLAEMARVLKPGGKLALITSPPEFREKIVRFSRKMAESMRFDEPSTLEQWARDAGFSTLETRRAANAGFLMIATRQEKA</sequence>